<feature type="region of interest" description="Disordered" evidence="1">
    <location>
        <begin position="104"/>
        <end position="127"/>
    </location>
</feature>
<dbReference type="AlphaFoldDB" id="A0A2S9PVI5"/>
<accession>A0A2S9PVI5</accession>
<dbReference type="EMBL" id="PVLV01000211">
    <property type="protein sequence ID" value="PRH78373.1"/>
    <property type="molecule type" value="Genomic_DNA"/>
</dbReference>
<dbReference type="RefSeq" id="WP_105869456.1">
    <property type="nucleotide sequence ID" value="NZ_PVLV01000211.1"/>
</dbReference>
<proteinExistence type="predicted"/>
<protein>
    <submittedName>
        <fullName evidence="2">Uncharacterized protein</fullName>
    </submittedName>
</protein>
<evidence type="ECO:0000313" key="2">
    <source>
        <dbReference type="EMBL" id="PRH78373.1"/>
    </source>
</evidence>
<evidence type="ECO:0000313" key="3">
    <source>
        <dbReference type="Proteomes" id="UP000239322"/>
    </source>
</evidence>
<reference evidence="2 3" key="1">
    <citation type="submission" date="2018-03" db="EMBL/GenBank/DDBJ databases">
        <title>Novel Streptomyces sp. from soil.</title>
        <authorList>
            <person name="Tan G.Y.A."/>
            <person name="Lee Z.Y."/>
        </authorList>
    </citation>
    <scope>NUCLEOTIDE SEQUENCE [LARGE SCALE GENOMIC DNA]</scope>
    <source>
        <strain evidence="2 3">ST5x</strain>
    </source>
</reference>
<comment type="caution">
    <text evidence="2">The sequence shown here is derived from an EMBL/GenBank/DDBJ whole genome shotgun (WGS) entry which is preliminary data.</text>
</comment>
<gene>
    <name evidence="2" type="ORF">C6N75_15275</name>
</gene>
<dbReference type="Proteomes" id="UP000239322">
    <property type="component" value="Unassembled WGS sequence"/>
</dbReference>
<name>A0A2S9PVI5_9ACTN</name>
<keyword evidence="3" id="KW-1185">Reference proteome</keyword>
<dbReference type="OrthoDB" id="9844193at2"/>
<organism evidence="2 3">
    <name type="scientific">Streptomyces solincola</name>
    <dbReference type="NCBI Taxonomy" id="2100817"/>
    <lineage>
        <taxon>Bacteria</taxon>
        <taxon>Bacillati</taxon>
        <taxon>Actinomycetota</taxon>
        <taxon>Actinomycetes</taxon>
        <taxon>Kitasatosporales</taxon>
        <taxon>Streptomycetaceae</taxon>
        <taxon>Streptomyces</taxon>
    </lineage>
</organism>
<evidence type="ECO:0000256" key="1">
    <source>
        <dbReference type="SAM" id="MobiDB-lite"/>
    </source>
</evidence>
<sequence length="127" mass="13577">MTGYAPATVETVSVPLPGVTVRRPLKRGDGYRLELGRFVARGSTLAAARADLARQLGITAESVNSEPGFARADDNGDLLVVLDRPWGLDSHLITDAGHRLIGTSNRDRTTAEEAAANRGFTAIPPRR</sequence>